<evidence type="ECO:0000256" key="1">
    <source>
        <dbReference type="ARBA" id="ARBA00004429"/>
    </source>
</evidence>
<proteinExistence type="inferred from homology"/>
<feature type="transmembrane region" description="Helical" evidence="7">
    <location>
        <begin position="338"/>
        <end position="359"/>
    </location>
</feature>
<dbReference type="RefSeq" id="WP_132034993.1">
    <property type="nucleotide sequence ID" value="NZ_SMAI01000017.1"/>
</dbReference>
<evidence type="ECO:0000256" key="4">
    <source>
        <dbReference type="ARBA" id="ARBA00022692"/>
    </source>
</evidence>
<comment type="subunit">
    <text evidence="7">The complex comprises the extracytoplasmic solute receptor protein and the two transmembrane proteins.</text>
</comment>
<evidence type="ECO:0000256" key="5">
    <source>
        <dbReference type="ARBA" id="ARBA00022989"/>
    </source>
</evidence>
<dbReference type="EMBL" id="SMAI01000017">
    <property type="protein sequence ID" value="TCT01709.1"/>
    <property type="molecule type" value="Genomic_DNA"/>
</dbReference>
<dbReference type="AlphaFoldDB" id="A0A4R3LQ75"/>
<dbReference type="GO" id="GO:0022857">
    <property type="term" value="F:transmembrane transporter activity"/>
    <property type="evidence" value="ECO:0007669"/>
    <property type="project" value="UniProtKB-UniRule"/>
</dbReference>
<evidence type="ECO:0000256" key="6">
    <source>
        <dbReference type="ARBA" id="ARBA00023136"/>
    </source>
</evidence>
<dbReference type="InterPro" id="IPR004681">
    <property type="entry name" value="TRAP_DctM"/>
</dbReference>
<feature type="transmembrane region" description="Helical" evidence="7">
    <location>
        <begin position="237"/>
        <end position="255"/>
    </location>
</feature>
<dbReference type="Pfam" id="PF06808">
    <property type="entry name" value="DctM"/>
    <property type="match status" value="1"/>
</dbReference>
<feature type="transmembrane region" description="Helical" evidence="7">
    <location>
        <begin position="43"/>
        <end position="63"/>
    </location>
</feature>
<evidence type="ECO:0000256" key="7">
    <source>
        <dbReference type="RuleBase" id="RU369079"/>
    </source>
</evidence>
<dbReference type="InterPro" id="IPR010656">
    <property type="entry name" value="DctM"/>
</dbReference>
<evidence type="ECO:0000256" key="2">
    <source>
        <dbReference type="ARBA" id="ARBA00022475"/>
    </source>
</evidence>
<evidence type="ECO:0000313" key="10">
    <source>
        <dbReference type="Proteomes" id="UP000294664"/>
    </source>
</evidence>
<feature type="transmembrane region" description="Helical" evidence="7">
    <location>
        <begin position="132"/>
        <end position="155"/>
    </location>
</feature>
<keyword evidence="5 7" id="KW-1133">Transmembrane helix</keyword>
<feature type="transmembrane region" description="Helical" evidence="7">
    <location>
        <begin position="167"/>
        <end position="189"/>
    </location>
</feature>
<keyword evidence="6 7" id="KW-0472">Membrane</keyword>
<reference evidence="9 10" key="1">
    <citation type="submission" date="2019-03" db="EMBL/GenBank/DDBJ databases">
        <title>Genomic Encyclopedia of Type Strains, Phase IV (KMG-IV): sequencing the most valuable type-strain genomes for metagenomic binning, comparative biology and taxonomic classification.</title>
        <authorList>
            <person name="Goeker M."/>
        </authorList>
    </citation>
    <scope>NUCLEOTIDE SEQUENCE [LARGE SCALE GENOMIC DNA]</scope>
    <source>
        <strain evidence="9 10">DSM 9035</strain>
    </source>
</reference>
<gene>
    <name evidence="9" type="ORF">EDC64_11762</name>
</gene>
<feature type="transmembrane region" description="Helical" evidence="7">
    <location>
        <begin position="267"/>
        <end position="288"/>
    </location>
</feature>
<name>A0A4R3LQ75_9HYPH</name>
<dbReference type="NCBIfam" id="TIGR00786">
    <property type="entry name" value="dctM"/>
    <property type="match status" value="1"/>
</dbReference>
<dbReference type="Proteomes" id="UP000294664">
    <property type="component" value="Unassembled WGS sequence"/>
</dbReference>
<keyword evidence="7" id="KW-0813">Transport</keyword>
<comment type="similarity">
    <text evidence="7">Belongs to the TRAP transporter large permease family.</text>
</comment>
<comment type="caution">
    <text evidence="9">The sequence shown here is derived from an EMBL/GenBank/DDBJ whole genome shotgun (WGS) entry which is preliminary data.</text>
</comment>
<keyword evidence="3 7" id="KW-0997">Cell inner membrane</keyword>
<comment type="subcellular location">
    <subcellularLocation>
        <location evidence="1 7">Cell inner membrane</location>
        <topology evidence="1 7">Multi-pass membrane protein</topology>
    </subcellularLocation>
</comment>
<dbReference type="GO" id="GO:0005886">
    <property type="term" value="C:plasma membrane"/>
    <property type="evidence" value="ECO:0007669"/>
    <property type="project" value="UniProtKB-SubCell"/>
</dbReference>
<sequence length="419" mass="44238">MWLSAGLFGGGVLLGAPVAFALLLSGFGYMFWAGEYPSSVSSFLFTTLNSSSLLSIPFFILAAEILNQSGATRRLIDVIDAWIGHNRGGMPVVAVIAVAFFSAICGSSAATAAAIGSVMIPEMIARGYGKHFTIGLIASAGGLGILIPPSIPLIVYGMVTEISISRLFQAATLPGLLLAFILCVVAYIVGRRSGVQPSPRRALRARLAVTWHAIGVLLMPFIILGGIYSGIFTATESAAIACVYALGLAVFAYGVRLRDVPAMLTSAAATAAMILLIIAAANLFSYALTSERVPHAMFEWLMAFELERWQLLLGLMAFFILAGMFLEVISVVLISMPILLPVLTAAGIDPVHFAVLLIVNMELAVITPPIGLNLFVISAISGMPVTDVFKATLPFALVIAVFLLALMYMPGAHLLLGGW</sequence>
<dbReference type="OrthoDB" id="7374726at2"/>
<feature type="transmembrane region" description="Helical" evidence="7">
    <location>
        <begin position="365"/>
        <end position="383"/>
    </location>
</feature>
<protein>
    <recommendedName>
        <fullName evidence="7">TRAP transporter large permease protein</fullName>
    </recommendedName>
</protein>
<evidence type="ECO:0000259" key="8">
    <source>
        <dbReference type="Pfam" id="PF06808"/>
    </source>
</evidence>
<keyword evidence="2" id="KW-1003">Cell membrane</keyword>
<dbReference type="PANTHER" id="PTHR33362:SF5">
    <property type="entry name" value="C4-DICARBOXYLATE TRAP TRANSPORTER LARGE PERMEASE PROTEIN DCTM"/>
    <property type="match status" value="1"/>
</dbReference>
<organism evidence="9 10">
    <name type="scientific">Aquabacter spiritensis</name>
    <dbReference type="NCBI Taxonomy" id="933073"/>
    <lineage>
        <taxon>Bacteria</taxon>
        <taxon>Pseudomonadati</taxon>
        <taxon>Pseudomonadota</taxon>
        <taxon>Alphaproteobacteria</taxon>
        <taxon>Hyphomicrobiales</taxon>
        <taxon>Xanthobacteraceae</taxon>
        <taxon>Aquabacter</taxon>
    </lineage>
</organism>
<evidence type="ECO:0000256" key="3">
    <source>
        <dbReference type="ARBA" id="ARBA00022519"/>
    </source>
</evidence>
<feature type="transmembrane region" description="Helical" evidence="7">
    <location>
        <begin position="395"/>
        <end position="416"/>
    </location>
</feature>
<dbReference type="PANTHER" id="PTHR33362">
    <property type="entry name" value="SIALIC ACID TRAP TRANSPORTER PERMEASE PROTEIN SIAT-RELATED"/>
    <property type="match status" value="1"/>
</dbReference>
<keyword evidence="4 7" id="KW-0812">Transmembrane</keyword>
<keyword evidence="10" id="KW-1185">Reference proteome</keyword>
<comment type="function">
    <text evidence="7">Part of the tripartite ATP-independent periplasmic (TRAP) transport system.</text>
</comment>
<feature type="transmembrane region" description="Helical" evidence="7">
    <location>
        <begin position="308"/>
        <end position="326"/>
    </location>
</feature>
<feature type="transmembrane region" description="Helical" evidence="7">
    <location>
        <begin position="92"/>
        <end position="120"/>
    </location>
</feature>
<accession>A0A4R3LQ75</accession>
<evidence type="ECO:0000313" key="9">
    <source>
        <dbReference type="EMBL" id="TCT01709.1"/>
    </source>
</evidence>
<feature type="transmembrane region" description="Helical" evidence="7">
    <location>
        <begin position="209"/>
        <end position="231"/>
    </location>
</feature>
<feature type="domain" description="TRAP C4-dicarboxylate transport system permease DctM subunit" evidence="8">
    <location>
        <begin position="12"/>
        <end position="411"/>
    </location>
</feature>
<feature type="transmembrane region" description="Helical" evidence="7">
    <location>
        <begin position="6"/>
        <end position="31"/>
    </location>
</feature>
<dbReference type="PIRSF" id="PIRSF006066">
    <property type="entry name" value="HI0050"/>
    <property type="match status" value="1"/>
</dbReference>